<comment type="caution">
    <text evidence="3">The sequence shown here is derived from an EMBL/GenBank/DDBJ whole genome shotgun (WGS) entry which is preliminary data.</text>
</comment>
<accession>A0A3E0EP05</accession>
<organism evidence="3 4">
    <name type="scientific">Flavobacterium aquicola</name>
    <dbReference type="NCBI Taxonomy" id="1682742"/>
    <lineage>
        <taxon>Bacteria</taxon>
        <taxon>Pseudomonadati</taxon>
        <taxon>Bacteroidota</taxon>
        <taxon>Flavobacteriia</taxon>
        <taxon>Flavobacteriales</taxon>
        <taxon>Flavobacteriaceae</taxon>
        <taxon>Flavobacterium</taxon>
    </lineage>
</organism>
<keyword evidence="1" id="KW-0010">Activator</keyword>
<dbReference type="GO" id="GO:0003677">
    <property type="term" value="F:DNA binding"/>
    <property type="evidence" value="ECO:0007669"/>
    <property type="project" value="InterPro"/>
</dbReference>
<dbReference type="Pfam" id="PF02805">
    <property type="entry name" value="Ada_Zn_binding"/>
    <property type="match status" value="1"/>
</dbReference>
<keyword evidence="4" id="KW-1185">Reference proteome</keyword>
<dbReference type="Proteomes" id="UP000257136">
    <property type="component" value="Unassembled WGS sequence"/>
</dbReference>
<dbReference type="GO" id="GO:0008270">
    <property type="term" value="F:zinc ion binding"/>
    <property type="evidence" value="ECO:0007669"/>
    <property type="project" value="InterPro"/>
</dbReference>
<dbReference type="InterPro" id="IPR004026">
    <property type="entry name" value="Ada_DNA_repair_Zn-bd"/>
</dbReference>
<dbReference type="GO" id="GO:0006355">
    <property type="term" value="P:regulation of DNA-templated transcription"/>
    <property type="evidence" value="ECO:0007669"/>
    <property type="project" value="InterPro"/>
</dbReference>
<sequence length="81" mass="9648">MIKHLSINDNDLRYQIKQKEICFGGNSKLKIYGTLRCKSGKRMKKENRVFFISKEEAVKNGFRPCGHCMKTNYQKWKNEFI</sequence>
<dbReference type="OrthoDB" id="894286at2"/>
<feature type="domain" description="Ada DNA repair metal-binding" evidence="2">
    <location>
        <begin position="23"/>
        <end position="68"/>
    </location>
</feature>
<gene>
    <name evidence="3" type="ORF">C8P67_10491</name>
</gene>
<evidence type="ECO:0000313" key="3">
    <source>
        <dbReference type="EMBL" id="REG99473.1"/>
    </source>
</evidence>
<dbReference type="EMBL" id="QUNI01000004">
    <property type="protein sequence ID" value="REG99473.1"/>
    <property type="molecule type" value="Genomic_DNA"/>
</dbReference>
<protein>
    <submittedName>
        <fullName evidence="3">Metal binding Ada-like protein</fullName>
    </submittedName>
</protein>
<evidence type="ECO:0000313" key="4">
    <source>
        <dbReference type="Proteomes" id="UP000257136"/>
    </source>
</evidence>
<name>A0A3E0EP05_9FLAO</name>
<proteinExistence type="predicted"/>
<dbReference type="GO" id="GO:0006281">
    <property type="term" value="P:DNA repair"/>
    <property type="evidence" value="ECO:0007669"/>
    <property type="project" value="InterPro"/>
</dbReference>
<reference evidence="3 4" key="1">
    <citation type="submission" date="2018-08" db="EMBL/GenBank/DDBJ databases">
        <title>Genomic Encyclopedia of Archaeal and Bacterial Type Strains, Phase II (KMG-II): from individual species to whole genera.</title>
        <authorList>
            <person name="Goeker M."/>
        </authorList>
    </citation>
    <scope>NUCLEOTIDE SEQUENCE [LARGE SCALE GENOMIC DNA]</scope>
    <source>
        <strain evidence="3 4">DSM 100880</strain>
    </source>
</reference>
<dbReference type="GO" id="GO:0008168">
    <property type="term" value="F:methyltransferase activity"/>
    <property type="evidence" value="ECO:0007669"/>
    <property type="project" value="InterPro"/>
</dbReference>
<dbReference type="Gene3D" id="3.40.10.10">
    <property type="entry name" value="DNA Methylphosphotriester Repair Domain"/>
    <property type="match status" value="1"/>
</dbReference>
<evidence type="ECO:0000256" key="1">
    <source>
        <dbReference type="ARBA" id="ARBA00023159"/>
    </source>
</evidence>
<dbReference type="RefSeq" id="WP_115812149.1">
    <property type="nucleotide sequence ID" value="NZ_QUNI01000004.1"/>
</dbReference>
<dbReference type="InterPro" id="IPR035451">
    <property type="entry name" value="Ada-like_dom_sf"/>
</dbReference>
<dbReference type="SUPFAM" id="SSF57884">
    <property type="entry name" value="Ada DNA repair protein, N-terminal domain (N-Ada 10)"/>
    <property type="match status" value="1"/>
</dbReference>
<evidence type="ECO:0000259" key="2">
    <source>
        <dbReference type="Pfam" id="PF02805"/>
    </source>
</evidence>
<dbReference type="AlphaFoldDB" id="A0A3E0EP05"/>